<dbReference type="InParanoid" id="A0A2K1JY25"/>
<evidence type="ECO:0000256" key="1">
    <source>
        <dbReference type="ARBA" id="ARBA00006865"/>
    </source>
</evidence>
<protein>
    <recommendedName>
        <fullName evidence="2">GH16 domain-containing protein</fullName>
    </recommendedName>
</protein>
<reference evidence="4" key="3">
    <citation type="submission" date="2020-12" db="UniProtKB">
        <authorList>
            <consortium name="EnsemblPlants"/>
        </authorList>
    </citation>
    <scope>IDENTIFICATION</scope>
</reference>
<dbReference type="AlphaFoldDB" id="A0A2K1JY25"/>
<evidence type="ECO:0000259" key="2">
    <source>
        <dbReference type="PROSITE" id="PS51762"/>
    </source>
</evidence>
<evidence type="ECO:0000313" key="4">
    <source>
        <dbReference type="EnsemblPlants" id="PAC:32902574.CDS.1"/>
    </source>
</evidence>
<dbReference type="InterPro" id="IPR050546">
    <property type="entry name" value="Glycosyl_Hydrlase_16"/>
</dbReference>
<dbReference type="Proteomes" id="UP000006727">
    <property type="component" value="Chromosome 10"/>
</dbReference>
<dbReference type="EnsemblPlants" id="Pp3c10_7290V3.1">
    <property type="protein sequence ID" value="PAC:32902574.CDS.1"/>
    <property type="gene ID" value="Pp3c10_7290"/>
</dbReference>
<organism evidence="3">
    <name type="scientific">Physcomitrium patens</name>
    <name type="common">Spreading-leaved earth moss</name>
    <name type="synonym">Physcomitrella patens</name>
    <dbReference type="NCBI Taxonomy" id="3218"/>
    <lineage>
        <taxon>Eukaryota</taxon>
        <taxon>Viridiplantae</taxon>
        <taxon>Streptophyta</taxon>
        <taxon>Embryophyta</taxon>
        <taxon>Bryophyta</taxon>
        <taxon>Bryophytina</taxon>
        <taxon>Bryopsida</taxon>
        <taxon>Funariidae</taxon>
        <taxon>Funariales</taxon>
        <taxon>Funariaceae</taxon>
        <taxon>Physcomitrium</taxon>
    </lineage>
</organism>
<dbReference type="InterPro" id="IPR013320">
    <property type="entry name" value="ConA-like_dom_sf"/>
</dbReference>
<keyword evidence="5" id="KW-1185">Reference proteome</keyword>
<dbReference type="PROSITE" id="PS51762">
    <property type="entry name" value="GH16_2"/>
    <property type="match status" value="1"/>
</dbReference>
<comment type="similarity">
    <text evidence="1">Belongs to the glycosyl hydrolase 16 family.</text>
</comment>
<dbReference type="SUPFAM" id="SSF49899">
    <property type="entry name" value="Concanavalin A-like lectins/glucanases"/>
    <property type="match status" value="1"/>
</dbReference>
<dbReference type="CDD" id="cd00413">
    <property type="entry name" value="Glyco_hydrolase_16"/>
    <property type="match status" value="1"/>
</dbReference>
<dbReference type="GO" id="GO:0005576">
    <property type="term" value="C:extracellular region"/>
    <property type="evidence" value="ECO:0000318"/>
    <property type="project" value="GO_Central"/>
</dbReference>
<dbReference type="GO" id="GO:0005975">
    <property type="term" value="P:carbohydrate metabolic process"/>
    <property type="evidence" value="ECO:0007669"/>
    <property type="project" value="InterPro"/>
</dbReference>
<proteinExistence type="inferred from homology"/>
<accession>A0A2K1JY25</accession>
<dbReference type="PANTHER" id="PTHR10963">
    <property type="entry name" value="GLYCOSYL HYDROLASE-RELATED"/>
    <property type="match status" value="1"/>
</dbReference>
<reference evidence="3 5" key="2">
    <citation type="journal article" date="2018" name="Plant J.">
        <title>The Physcomitrella patens chromosome-scale assembly reveals moss genome structure and evolution.</title>
        <authorList>
            <person name="Lang D."/>
            <person name="Ullrich K.K."/>
            <person name="Murat F."/>
            <person name="Fuchs J."/>
            <person name="Jenkins J."/>
            <person name="Haas F.B."/>
            <person name="Piednoel M."/>
            <person name="Gundlach H."/>
            <person name="Van Bel M."/>
            <person name="Meyberg R."/>
            <person name="Vives C."/>
            <person name="Morata J."/>
            <person name="Symeonidi A."/>
            <person name="Hiss M."/>
            <person name="Muchero W."/>
            <person name="Kamisugi Y."/>
            <person name="Saleh O."/>
            <person name="Blanc G."/>
            <person name="Decker E.L."/>
            <person name="van Gessel N."/>
            <person name="Grimwood J."/>
            <person name="Hayes R.D."/>
            <person name="Graham S.W."/>
            <person name="Gunter L.E."/>
            <person name="McDaniel S.F."/>
            <person name="Hoernstein S.N.W."/>
            <person name="Larsson A."/>
            <person name="Li F.W."/>
            <person name="Perroud P.F."/>
            <person name="Phillips J."/>
            <person name="Ranjan P."/>
            <person name="Rokshar D.S."/>
            <person name="Rothfels C.J."/>
            <person name="Schneider L."/>
            <person name="Shu S."/>
            <person name="Stevenson D.W."/>
            <person name="Thummler F."/>
            <person name="Tillich M."/>
            <person name="Villarreal Aguilar J.C."/>
            <person name="Widiez T."/>
            <person name="Wong G.K."/>
            <person name="Wymore A."/>
            <person name="Zhang Y."/>
            <person name="Zimmer A.D."/>
            <person name="Quatrano R.S."/>
            <person name="Mayer K.F.X."/>
            <person name="Goodstein D."/>
            <person name="Casacuberta J.M."/>
            <person name="Vandepoele K."/>
            <person name="Reski R."/>
            <person name="Cuming A.C."/>
            <person name="Tuskan G.A."/>
            <person name="Maumus F."/>
            <person name="Salse J."/>
            <person name="Schmutz J."/>
            <person name="Rensing S.A."/>
        </authorList>
    </citation>
    <scope>NUCLEOTIDE SEQUENCE [LARGE SCALE GENOMIC DNA]</scope>
    <source>
        <strain evidence="4 5">cv. Gransden 2004</strain>
    </source>
</reference>
<dbReference type="EMBL" id="ABEU02000010">
    <property type="protein sequence ID" value="PNR46427.1"/>
    <property type="molecule type" value="Genomic_DNA"/>
</dbReference>
<gene>
    <name evidence="3" type="ORF">PHYPA_013546</name>
</gene>
<dbReference type="GO" id="GO:0004553">
    <property type="term" value="F:hydrolase activity, hydrolyzing O-glycosyl compounds"/>
    <property type="evidence" value="ECO:0007669"/>
    <property type="project" value="InterPro"/>
</dbReference>
<dbReference type="InterPro" id="IPR000757">
    <property type="entry name" value="Beta-glucanase-like"/>
</dbReference>
<evidence type="ECO:0000313" key="5">
    <source>
        <dbReference type="Proteomes" id="UP000006727"/>
    </source>
</evidence>
<sequence>MTHQPSIPPTAGNRWTNKFWDDFTGSGYTLDTNFRHPMGKGKWKWDAASNKEIHWDPACSSIVQDTSRGKSILRVSVWSDWFHRIDRLATKQQFGYGYYESRCRFKGASGMHSAFWLLPEAMVSDAVPPGEIVGGIEVDVVEHRAKDSGGNDISTQGSTAVHWGGYGANHRSSAYKLMNLPVASSAWATFGVLHQPGGLKWYWNGKEVNSVAMWSPMPNSLFFSTEVNESGGWAGDDLSSYGPISNPEGYIEIDYCGFWLQCTSHSLSSTTSYEDPTMLTTLKIHATTTVPVHQEKPCPSHTPTLDINFNPQDSIAAREKDVQSFSKLHKVEEQDDETTNLARFCHLKLQSAHNEIGPVEDDRIKLDAMAEQHDESVRKTET</sequence>
<dbReference type="PANTHER" id="PTHR10963:SF55">
    <property type="entry name" value="GLYCOSIDE HYDROLASE FAMILY 16 PROTEIN"/>
    <property type="match status" value="1"/>
</dbReference>
<reference evidence="3 5" key="1">
    <citation type="journal article" date="2008" name="Science">
        <title>The Physcomitrella genome reveals evolutionary insights into the conquest of land by plants.</title>
        <authorList>
            <person name="Rensing S."/>
            <person name="Lang D."/>
            <person name="Zimmer A."/>
            <person name="Terry A."/>
            <person name="Salamov A."/>
            <person name="Shapiro H."/>
            <person name="Nishiyama T."/>
            <person name="Perroud P.-F."/>
            <person name="Lindquist E."/>
            <person name="Kamisugi Y."/>
            <person name="Tanahashi T."/>
            <person name="Sakakibara K."/>
            <person name="Fujita T."/>
            <person name="Oishi K."/>
            <person name="Shin-I T."/>
            <person name="Kuroki Y."/>
            <person name="Toyoda A."/>
            <person name="Suzuki Y."/>
            <person name="Hashimoto A."/>
            <person name="Yamaguchi K."/>
            <person name="Sugano A."/>
            <person name="Kohara Y."/>
            <person name="Fujiyama A."/>
            <person name="Anterola A."/>
            <person name="Aoki S."/>
            <person name="Ashton N."/>
            <person name="Barbazuk W.B."/>
            <person name="Barker E."/>
            <person name="Bennetzen J."/>
            <person name="Bezanilla M."/>
            <person name="Blankenship R."/>
            <person name="Cho S.H."/>
            <person name="Dutcher S."/>
            <person name="Estelle M."/>
            <person name="Fawcett J.A."/>
            <person name="Gundlach H."/>
            <person name="Hanada K."/>
            <person name="Heyl A."/>
            <person name="Hicks K.A."/>
            <person name="Hugh J."/>
            <person name="Lohr M."/>
            <person name="Mayer K."/>
            <person name="Melkozernov A."/>
            <person name="Murata T."/>
            <person name="Nelson D."/>
            <person name="Pils B."/>
            <person name="Prigge M."/>
            <person name="Reiss B."/>
            <person name="Renner T."/>
            <person name="Rombauts S."/>
            <person name="Rushton P."/>
            <person name="Sanderfoot A."/>
            <person name="Schween G."/>
            <person name="Shiu S.-H."/>
            <person name="Stueber K."/>
            <person name="Theodoulou F.L."/>
            <person name="Tu H."/>
            <person name="Van de Peer Y."/>
            <person name="Verrier P.J."/>
            <person name="Waters E."/>
            <person name="Wood A."/>
            <person name="Yang L."/>
            <person name="Cove D."/>
            <person name="Cuming A."/>
            <person name="Hasebe M."/>
            <person name="Lucas S."/>
            <person name="Mishler D.B."/>
            <person name="Reski R."/>
            <person name="Grigoriev I."/>
            <person name="Quatrano R.S."/>
            <person name="Boore J.L."/>
        </authorList>
    </citation>
    <scope>NUCLEOTIDE SEQUENCE [LARGE SCALE GENOMIC DNA]</scope>
    <source>
        <strain evidence="4 5">cv. Gransden 2004</strain>
    </source>
</reference>
<name>A0A2K1JY25_PHYPA</name>
<evidence type="ECO:0000313" key="3">
    <source>
        <dbReference type="EMBL" id="PNR46427.1"/>
    </source>
</evidence>
<dbReference type="Gramene" id="Pp3c10_7290V3.1">
    <property type="protein sequence ID" value="PAC:32902574.CDS.1"/>
    <property type="gene ID" value="Pp3c10_7290"/>
</dbReference>
<dbReference type="Gene3D" id="2.60.120.200">
    <property type="match status" value="1"/>
</dbReference>
<dbReference type="Pfam" id="PF00722">
    <property type="entry name" value="Glyco_hydro_16"/>
    <property type="match status" value="1"/>
</dbReference>
<feature type="domain" description="GH16" evidence="2">
    <location>
        <begin position="2"/>
        <end position="255"/>
    </location>
</feature>